<sequence length="579" mass="64085">MKKYIQLIKKIIYCTGGVLLLAACNKDFPNLLQNFQEAKDSPENRDKVLMVIVDGLSGPVVQSLEPTNLIEMTRNGMVTYGSLADPTTDFQMTNEAVVSSLLTGVNANKNKVISNDLSTLNVAAYPTIFSRLKSVQGKQVSSLYTSSSTYATYLGKDAHLEKSATDETVLAAANKGLATDSADLNVVHLVDVDKAGASAEYSDKSTAYVNAIKKMDQQVQQLVNTIKARKSYINENWLVIVTSGRGGDSKDPVTDFTAFGDAKRATYTLMYSPKFARKILPRPSSKDVPFVGAATRYTYASNNQVIASLADANQFNMGVGSDWTITLFFKFNVPDEEYIYPVFLAKRESAFSGSSPGWNLFIEYGAWGFNSPICDQAFGSKVNDGKWHALTTVIKRSGEKDSIYLYTDGTTGSVSGKFSQQQVKNNNSLDNSVPLQIGYNKGNGNPDADFSICNLQIYNRAFTLEEVQRYGGVTHIDNTYPFWNNLQGYWPGYDDVNTSKLTEKTRKGNDFTIKGPTSWTSFNEIVPFFQPPIGESFFRQVPNAVDVPFMIYQWLGITVESAWNLDGKSWSPNYAQIRN</sequence>
<evidence type="ECO:0000259" key="1">
    <source>
        <dbReference type="Pfam" id="PF16356"/>
    </source>
</evidence>
<evidence type="ECO:0000313" key="2">
    <source>
        <dbReference type="EMBL" id="RKO71285.1"/>
    </source>
</evidence>
<dbReference type="InterPro" id="IPR017850">
    <property type="entry name" value="Alkaline_phosphatase_core_sf"/>
</dbReference>
<organism evidence="2 3">
    <name type="scientific">Sphingobacterium puteale</name>
    <dbReference type="NCBI Taxonomy" id="2420510"/>
    <lineage>
        <taxon>Bacteria</taxon>
        <taxon>Pseudomonadati</taxon>
        <taxon>Bacteroidota</taxon>
        <taxon>Sphingobacteriia</taxon>
        <taxon>Sphingobacteriales</taxon>
        <taxon>Sphingobacteriaceae</taxon>
        <taxon>Sphingobacterium</taxon>
    </lineage>
</organism>
<evidence type="ECO:0000313" key="3">
    <source>
        <dbReference type="Proteomes" id="UP000282423"/>
    </source>
</evidence>
<dbReference type="GO" id="GO:0005975">
    <property type="term" value="P:carbohydrate metabolic process"/>
    <property type="evidence" value="ECO:0007669"/>
    <property type="project" value="UniProtKB-ARBA"/>
</dbReference>
<proteinExistence type="predicted"/>
<keyword evidence="3" id="KW-1185">Reference proteome</keyword>
<dbReference type="PROSITE" id="PS51257">
    <property type="entry name" value="PROKAR_LIPOPROTEIN"/>
    <property type="match status" value="1"/>
</dbReference>
<dbReference type="InterPro" id="IPR032309">
    <property type="entry name" value="DUF4983"/>
</dbReference>
<feature type="domain" description="DUF4983" evidence="1">
    <location>
        <begin position="478"/>
        <end position="570"/>
    </location>
</feature>
<comment type="caution">
    <text evidence="2">The sequence shown here is derived from an EMBL/GenBank/DDBJ whole genome shotgun (WGS) entry which is preliminary data.</text>
</comment>
<dbReference type="Pfam" id="PF13385">
    <property type="entry name" value="Laminin_G_3"/>
    <property type="match status" value="1"/>
</dbReference>
<name>A0A420VYI0_9SPHI</name>
<gene>
    <name evidence="2" type="ORF">D7322_10975</name>
</gene>
<dbReference type="SUPFAM" id="SSF53649">
    <property type="entry name" value="Alkaline phosphatase-like"/>
    <property type="match status" value="1"/>
</dbReference>
<dbReference type="Pfam" id="PF16356">
    <property type="entry name" value="DUF4983"/>
    <property type="match status" value="1"/>
</dbReference>
<dbReference type="GO" id="GO:0004553">
    <property type="term" value="F:hydrolase activity, hydrolyzing O-glycosyl compounds"/>
    <property type="evidence" value="ECO:0007669"/>
    <property type="project" value="UniProtKB-ARBA"/>
</dbReference>
<reference evidence="2 3" key="1">
    <citation type="submission" date="2018-10" db="EMBL/GenBank/DDBJ databases">
        <title>Sphingobacterium sp. M05W1-28.</title>
        <authorList>
            <person name="Cai H."/>
        </authorList>
    </citation>
    <scope>NUCLEOTIDE SEQUENCE [LARGE SCALE GENOMIC DNA]</scope>
    <source>
        <strain evidence="2 3">M05W1-28</strain>
    </source>
</reference>
<dbReference type="OrthoDB" id="279982at2"/>
<dbReference type="AlphaFoldDB" id="A0A420VYI0"/>
<dbReference type="RefSeq" id="WP_121124157.1">
    <property type="nucleotide sequence ID" value="NZ_RBWS01000008.1"/>
</dbReference>
<dbReference type="EMBL" id="RBWS01000008">
    <property type="protein sequence ID" value="RKO71285.1"/>
    <property type="molecule type" value="Genomic_DNA"/>
</dbReference>
<dbReference type="Gene3D" id="2.60.120.200">
    <property type="match status" value="1"/>
</dbReference>
<protein>
    <submittedName>
        <fullName evidence="2">DUF4983 domain-containing protein</fullName>
    </submittedName>
</protein>
<accession>A0A420VYI0</accession>
<dbReference type="SUPFAM" id="SSF49899">
    <property type="entry name" value="Concanavalin A-like lectins/glucanases"/>
    <property type="match status" value="1"/>
</dbReference>
<dbReference type="Gene3D" id="3.40.720.10">
    <property type="entry name" value="Alkaline Phosphatase, subunit A"/>
    <property type="match status" value="1"/>
</dbReference>
<dbReference type="Proteomes" id="UP000282423">
    <property type="component" value="Unassembled WGS sequence"/>
</dbReference>
<dbReference type="InterPro" id="IPR013320">
    <property type="entry name" value="ConA-like_dom_sf"/>
</dbReference>